<sequence>MCMPVPSQAPPSGATPPLRRQTDSHRGGFSHGPLDDDTNGASSTVETTRARYYQSSSSLGAGWKPLSPRPRPDSQDHCISAGVLGSSRTYSAFWNPPVTIREAPGERMGQVRSTPYWTDDAPQKGRTTGESAGEGATEPISHRRAARAARASWSRVGTGAQADTDRGSQRYLSKGRRGPQKLGQISYRSRKPGNCPLSNALVGALTGARTVSPLRLQLAPALARRRRRLRTPPTPSPPPPAPTPTPTPRPSVISHHQSLSRKAAKTGLGVCVFSLTGGLRHGGQPDAGAGAPLHSSPSHGSIASLGGSRTASVRTLDTSKRGRSMRARDCSHGVIALARDGQQTATSSTTWPRGRGQRSHNLVLVVIVVIAVAVAVAVAVVAVAPPVHPLPLPSSPPQVLPSLARNSVSRLPVTNATASAKQHEQGHESARSRAWIFASIPAPPSASPGRPVCLPGARQLSPQSSQRPS</sequence>
<keyword evidence="2" id="KW-1185">Reference proteome</keyword>
<proteinExistence type="predicted"/>
<comment type="caution">
    <text evidence="1">The sequence shown here is derived from an EMBL/GenBank/DDBJ whole genome shotgun (WGS) entry which is preliminary data.</text>
</comment>
<gene>
    <name evidence="1" type="ORF">ACCO45_003389</name>
</gene>
<protein>
    <submittedName>
        <fullName evidence="1">Uncharacterized protein</fullName>
    </submittedName>
</protein>
<organism evidence="1 2">
    <name type="scientific">Purpureocillium lilacinum</name>
    <name type="common">Paecilomyces lilacinus</name>
    <dbReference type="NCBI Taxonomy" id="33203"/>
    <lineage>
        <taxon>Eukaryota</taxon>
        <taxon>Fungi</taxon>
        <taxon>Dikarya</taxon>
        <taxon>Ascomycota</taxon>
        <taxon>Pezizomycotina</taxon>
        <taxon>Sordariomycetes</taxon>
        <taxon>Hypocreomycetidae</taxon>
        <taxon>Hypocreales</taxon>
        <taxon>Ophiocordycipitaceae</taxon>
        <taxon>Purpureocillium</taxon>
    </lineage>
</organism>
<name>A0ACC4E049_PURLI</name>
<accession>A0ACC4E049</accession>
<reference evidence="1" key="1">
    <citation type="submission" date="2024-12" db="EMBL/GenBank/DDBJ databases">
        <title>Comparative genomics and development of molecular markers within Purpureocillium lilacinum and among Purpureocillium species.</title>
        <authorList>
            <person name="Yeh Z.-Y."/>
            <person name="Ni N.-T."/>
            <person name="Lo P.-H."/>
            <person name="Mushyakhwo K."/>
            <person name="Lin C.-F."/>
            <person name="Nai Y.-S."/>
        </authorList>
    </citation>
    <scope>NUCLEOTIDE SEQUENCE</scope>
    <source>
        <strain evidence="1">NCHU-NPUST-175</strain>
    </source>
</reference>
<evidence type="ECO:0000313" key="2">
    <source>
        <dbReference type="Proteomes" id="UP001638806"/>
    </source>
</evidence>
<dbReference type="EMBL" id="JBGNUJ010000003">
    <property type="protein sequence ID" value="KAL3961866.1"/>
    <property type="molecule type" value="Genomic_DNA"/>
</dbReference>
<evidence type="ECO:0000313" key="1">
    <source>
        <dbReference type="EMBL" id="KAL3961866.1"/>
    </source>
</evidence>
<dbReference type="Proteomes" id="UP001638806">
    <property type="component" value="Unassembled WGS sequence"/>
</dbReference>